<organism evidence="2 3">
    <name type="scientific">Roseibium porphyridii</name>
    <dbReference type="NCBI Taxonomy" id="2866279"/>
    <lineage>
        <taxon>Bacteria</taxon>
        <taxon>Pseudomonadati</taxon>
        <taxon>Pseudomonadota</taxon>
        <taxon>Alphaproteobacteria</taxon>
        <taxon>Hyphomicrobiales</taxon>
        <taxon>Stappiaceae</taxon>
        <taxon>Roseibium</taxon>
    </lineage>
</organism>
<sequence length="61" mass="6635">MLTTGFDATTNDAETNETETPNARSKFYPIMGSNISVQAIVEGSLLADIDLDPVPEYGIHY</sequence>
<gene>
    <name evidence="2" type="ORF">K1718_07795</name>
</gene>
<reference evidence="2 3" key="1">
    <citation type="submission" date="2023-03" db="EMBL/GenBank/DDBJ databases">
        <title>Roseibium porphyridii sp. nov. and Roseibium rhodosorbium sp. nov. isolated from marine algae, Porphyridium cruentum and Rhodosorus marinus, respectively.</title>
        <authorList>
            <person name="Lee M.W."/>
            <person name="Choi B.J."/>
            <person name="Lee J.K."/>
            <person name="Choi D.G."/>
            <person name="Baek J.H."/>
            <person name="Bayburt H."/>
            <person name="Kim J.M."/>
            <person name="Han D.M."/>
            <person name="Kim K.H."/>
            <person name="Jeon C.O."/>
        </authorList>
    </citation>
    <scope>NUCLEOTIDE SEQUENCE [LARGE SCALE GENOMIC DNA]</scope>
    <source>
        <strain evidence="2 3">KMA01</strain>
    </source>
</reference>
<evidence type="ECO:0000313" key="2">
    <source>
        <dbReference type="EMBL" id="WFE91246.1"/>
    </source>
</evidence>
<feature type="compositionally biased region" description="Low complexity" evidence="1">
    <location>
        <begin position="7"/>
        <end position="23"/>
    </location>
</feature>
<proteinExistence type="predicted"/>
<evidence type="ECO:0000256" key="1">
    <source>
        <dbReference type="SAM" id="MobiDB-lite"/>
    </source>
</evidence>
<protein>
    <submittedName>
        <fullName evidence="2">Uncharacterized protein</fullName>
    </submittedName>
</protein>
<dbReference type="EMBL" id="CP120863">
    <property type="protein sequence ID" value="WFE91246.1"/>
    <property type="molecule type" value="Genomic_DNA"/>
</dbReference>
<name>A0ABY8F7A6_9HYPH</name>
<dbReference type="RefSeq" id="WP_265683540.1">
    <property type="nucleotide sequence ID" value="NZ_CP120863.1"/>
</dbReference>
<feature type="region of interest" description="Disordered" evidence="1">
    <location>
        <begin position="1"/>
        <end position="25"/>
    </location>
</feature>
<dbReference type="Proteomes" id="UP001209803">
    <property type="component" value="Chromosome"/>
</dbReference>
<accession>A0ABY8F7A6</accession>
<keyword evidence="3" id="KW-1185">Reference proteome</keyword>
<evidence type="ECO:0000313" key="3">
    <source>
        <dbReference type="Proteomes" id="UP001209803"/>
    </source>
</evidence>